<reference evidence="7 8" key="1">
    <citation type="submission" date="2019-02" db="EMBL/GenBank/DDBJ databases">
        <title>Genomic Encyclopedia of Type Strains, Phase IV (KMG-IV): sequencing the most valuable type-strain genomes for metagenomic binning, comparative biology and taxonomic classification.</title>
        <authorList>
            <person name="Goeker M."/>
        </authorList>
    </citation>
    <scope>NUCLEOTIDE SEQUENCE [LARGE SCALE GENOMIC DNA]</scope>
    <source>
        <strain evidence="7 8">DSM 29486</strain>
    </source>
</reference>
<dbReference type="EMBL" id="SGXF01000005">
    <property type="protein sequence ID" value="RZS94053.1"/>
    <property type="molecule type" value="Genomic_DNA"/>
</dbReference>
<dbReference type="AlphaFoldDB" id="A0A4Q7P2D4"/>
<feature type="signal peptide" evidence="6">
    <location>
        <begin position="1"/>
        <end position="21"/>
    </location>
</feature>
<gene>
    <name evidence="7" type="ORF">EV209_2419</name>
</gene>
<protein>
    <submittedName>
        <fullName evidence="7">Carbohydrate ABC transporter substrate-binding protein (CUT1 family)</fullName>
    </submittedName>
</protein>
<evidence type="ECO:0000256" key="2">
    <source>
        <dbReference type="ARBA" id="ARBA00022729"/>
    </source>
</evidence>
<dbReference type="PANTHER" id="PTHR43649:SF33">
    <property type="entry name" value="POLYGALACTURONAN_RHAMNOGALACTURONAN-BINDING PROTEIN YTCQ"/>
    <property type="match status" value="1"/>
</dbReference>
<evidence type="ECO:0000256" key="6">
    <source>
        <dbReference type="SAM" id="SignalP"/>
    </source>
</evidence>
<evidence type="ECO:0000256" key="3">
    <source>
        <dbReference type="ARBA" id="ARBA00023136"/>
    </source>
</evidence>
<keyword evidence="2 6" id="KW-0732">Signal</keyword>
<feature type="chain" id="PRO_5039532808" evidence="6">
    <location>
        <begin position="22"/>
        <end position="432"/>
    </location>
</feature>
<dbReference type="Pfam" id="PF01547">
    <property type="entry name" value="SBP_bac_1"/>
    <property type="match status" value="1"/>
</dbReference>
<dbReference type="OrthoDB" id="362670at2"/>
<sequence length="432" mass="49982">MKRFFLIILAACLSFTGCGNHETEETFAETDEAEKTVLEFYTWQDEKNYMTKVVNAFMEDHPDIVVNPHFIPSSEYGQTISVLHNIGGGTIDLFAESKPSASAADVKRNYVMDITELFDAGGEKARGYAEMMESLKINGKVYMIPYRKSTWAVYYNKTIFDEAGIPYPEGEWTWEDYTELARKLTKEEDGRRIYGSISFETGSMWWRTPVRTAGIENRMTEEGLEMYKKAAWWNYQMAYEYRAQPAFTELTDVSSYDYVSRFLRGDIAMIYCGDWCMEIIAQQMKARKMDFEYDVAPLPGPVNSEKYMPVTSAVLQVSARSEHPKEALMLAEYISGEKGAEILAENGILPAWDTEPIREILRNNIYAPEHIQCFWDYDKAVYTFPNEEMDEALEIVNRYVGQYFLKEISLDTAFENIRSILRERKLIAENEK</sequence>
<organism evidence="7 8">
    <name type="scientific">Cuneatibacter caecimuris</name>
    <dbReference type="NCBI Taxonomy" id="1796618"/>
    <lineage>
        <taxon>Bacteria</taxon>
        <taxon>Bacillati</taxon>
        <taxon>Bacillota</taxon>
        <taxon>Clostridia</taxon>
        <taxon>Lachnospirales</taxon>
        <taxon>Lachnospiraceae</taxon>
        <taxon>Cuneatibacter</taxon>
    </lineage>
</organism>
<evidence type="ECO:0000256" key="5">
    <source>
        <dbReference type="ARBA" id="ARBA00023288"/>
    </source>
</evidence>
<keyword evidence="5" id="KW-0449">Lipoprotein</keyword>
<evidence type="ECO:0000313" key="7">
    <source>
        <dbReference type="EMBL" id="RZS94053.1"/>
    </source>
</evidence>
<dbReference type="Proteomes" id="UP000292927">
    <property type="component" value="Unassembled WGS sequence"/>
</dbReference>
<dbReference type="InterPro" id="IPR050490">
    <property type="entry name" value="Bact_solute-bd_prot1"/>
</dbReference>
<dbReference type="PANTHER" id="PTHR43649">
    <property type="entry name" value="ARABINOSE-BINDING PROTEIN-RELATED"/>
    <property type="match status" value="1"/>
</dbReference>
<name>A0A4Q7P2D4_9FIRM</name>
<dbReference type="SUPFAM" id="SSF53850">
    <property type="entry name" value="Periplasmic binding protein-like II"/>
    <property type="match status" value="1"/>
</dbReference>
<evidence type="ECO:0000313" key="8">
    <source>
        <dbReference type="Proteomes" id="UP000292927"/>
    </source>
</evidence>
<keyword evidence="3" id="KW-0472">Membrane</keyword>
<dbReference type="InterPro" id="IPR006059">
    <property type="entry name" value="SBP"/>
</dbReference>
<dbReference type="RefSeq" id="WP_130435689.1">
    <property type="nucleotide sequence ID" value="NZ_SGXF01000005.1"/>
</dbReference>
<evidence type="ECO:0000256" key="4">
    <source>
        <dbReference type="ARBA" id="ARBA00023139"/>
    </source>
</evidence>
<evidence type="ECO:0000256" key="1">
    <source>
        <dbReference type="ARBA" id="ARBA00022475"/>
    </source>
</evidence>
<dbReference type="PROSITE" id="PS51257">
    <property type="entry name" value="PROKAR_LIPOPROTEIN"/>
    <property type="match status" value="1"/>
</dbReference>
<dbReference type="Gene3D" id="3.40.190.10">
    <property type="entry name" value="Periplasmic binding protein-like II"/>
    <property type="match status" value="1"/>
</dbReference>
<comment type="caution">
    <text evidence="7">The sequence shown here is derived from an EMBL/GenBank/DDBJ whole genome shotgun (WGS) entry which is preliminary data.</text>
</comment>
<keyword evidence="4" id="KW-0564">Palmitate</keyword>
<proteinExistence type="predicted"/>
<keyword evidence="8" id="KW-1185">Reference proteome</keyword>
<keyword evidence="1" id="KW-1003">Cell membrane</keyword>
<accession>A0A4Q7P2D4</accession>